<sequence length="295" mass="32382">MVNPPPPMELIQHAAETLAKAQKLMEVQAKDLEAKQARWQEQERRVLATLASAPNLITLNVGGTPFTVPKETLLRVEGSYFYAMLGSGHWKPDNGNAFFLDLHAATFDRILTYLRTGKLWLDGLSKGEVAQVRASMEYLQLASSTSWDPAACSTHMDITNDMKTVTTSTLGKGNSVIGLDPVTSFSVRVEAFGPSNYVGLSPRPSFKLDGAGNRGYYVRLSDGYTTTHVGFEDRPSYGNVFTPGDVVTVRVSSDEKIHFERNGQELGVAFTITDPDMALYPAVTMYSRGRVTFVA</sequence>
<dbReference type="CDD" id="cd18316">
    <property type="entry name" value="BTB_POZ_KCTD-like"/>
    <property type="match status" value="1"/>
</dbReference>
<dbReference type="GO" id="GO:0051260">
    <property type="term" value="P:protein homooligomerization"/>
    <property type="evidence" value="ECO:0007669"/>
    <property type="project" value="InterPro"/>
</dbReference>
<dbReference type="SUPFAM" id="SSF54695">
    <property type="entry name" value="POZ domain"/>
    <property type="match status" value="1"/>
</dbReference>
<dbReference type="EMBL" id="CAADRA010005337">
    <property type="protein sequence ID" value="VFT88700.1"/>
    <property type="molecule type" value="Genomic_DNA"/>
</dbReference>
<keyword evidence="5" id="KW-1185">Reference proteome</keyword>
<evidence type="ECO:0000259" key="2">
    <source>
        <dbReference type="PROSITE" id="PS50097"/>
    </source>
</evidence>
<evidence type="ECO:0000313" key="3">
    <source>
        <dbReference type="EMBL" id="KAF0697461.1"/>
    </source>
</evidence>
<dbReference type="CDD" id="cd11709">
    <property type="entry name" value="SPRY"/>
    <property type="match status" value="1"/>
</dbReference>
<dbReference type="SUPFAM" id="SSF49899">
    <property type="entry name" value="Concanavalin A-like lectins/glucanases"/>
    <property type="match status" value="1"/>
</dbReference>
<dbReference type="Gene3D" id="2.60.120.920">
    <property type="match status" value="1"/>
</dbReference>
<dbReference type="Pfam" id="PF00622">
    <property type="entry name" value="SPRY"/>
    <property type="match status" value="1"/>
</dbReference>
<dbReference type="Proteomes" id="UP000332933">
    <property type="component" value="Unassembled WGS sequence"/>
</dbReference>
<dbReference type="Pfam" id="PF02214">
    <property type="entry name" value="BTB_2"/>
    <property type="match status" value="1"/>
</dbReference>
<dbReference type="InterPro" id="IPR003877">
    <property type="entry name" value="SPRY_dom"/>
</dbReference>
<feature type="domain" description="BTB" evidence="2">
    <location>
        <begin position="55"/>
        <end position="123"/>
    </location>
</feature>
<protein>
    <submittedName>
        <fullName evidence="4">Aste57867_11845 protein</fullName>
    </submittedName>
</protein>
<dbReference type="AlphaFoldDB" id="A0A485KUJ4"/>
<dbReference type="InterPro" id="IPR003131">
    <property type="entry name" value="T1-type_BTB"/>
</dbReference>
<name>A0A485KUJ4_9STRA</name>
<feature type="coiled-coil region" evidence="1">
    <location>
        <begin position="15"/>
        <end position="42"/>
    </location>
</feature>
<dbReference type="InterPro" id="IPR000210">
    <property type="entry name" value="BTB/POZ_dom"/>
</dbReference>
<dbReference type="EMBL" id="VJMH01005316">
    <property type="protein sequence ID" value="KAF0697461.1"/>
    <property type="molecule type" value="Genomic_DNA"/>
</dbReference>
<gene>
    <name evidence="4" type="primary">Aste57867_11845</name>
    <name evidence="3" type="ORF">As57867_011800</name>
    <name evidence="4" type="ORF">ASTE57867_11845</name>
</gene>
<dbReference type="PROSITE" id="PS50097">
    <property type="entry name" value="BTB"/>
    <property type="match status" value="1"/>
</dbReference>
<dbReference type="OrthoDB" id="79642at2759"/>
<proteinExistence type="predicted"/>
<dbReference type="InterPro" id="IPR013320">
    <property type="entry name" value="ConA-like_dom_sf"/>
</dbReference>
<accession>A0A485KUJ4</accession>
<keyword evidence="1" id="KW-0175">Coiled coil</keyword>
<evidence type="ECO:0000313" key="5">
    <source>
        <dbReference type="Proteomes" id="UP000332933"/>
    </source>
</evidence>
<organism evidence="4 5">
    <name type="scientific">Aphanomyces stellatus</name>
    <dbReference type="NCBI Taxonomy" id="120398"/>
    <lineage>
        <taxon>Eukaryota</taxon>
        <taxon>Sar</taxon>
        <taxon>Stramenopiles</taxon>
        <taxon>Oomycota</taxon>
        <taxon>Saprolegniomycetes</taxon>
        <taxon>Saprolegniales</taxon>
        <taxon>Verrucalvaceae</taxon>
        <taxon>Aphanomyces</taxon>
    </lineage>
</organism>
<dbReference type="InterPro" id="IPR011333">
    <property type="entry name" value="SKP1/BTB/POZ_sf"/>
</dbReference>
<evidence type="ECO:0000256" key="1">
    <source>
        <dbReference type="SAM" id="Coils"/>
    </source>
</evidence>
<dbReference type="InterPro" id="IPR043136">
    <property type="entry name" value="B30.2/SPRY_sf"/>
</dbReference>
<reference evidence="4 5" key="1">
    <citation type="submission" date="2019-03" db="EMBL/GenBank/DDBJ databases">
        <authorList>
            <person name="Gaulin E."/>
            <person name="Dumas B."/>
        </authorList>
    </citation>
    <scope>NUCLEOTIDE SEQUENCE [LARGE SCALE GENOMIC DNA]</scope>
    <source>
        <strain evidence="4">CBS 568.67</strain>
    </source>
</reference>
<reference evidence="3" key="2">
    <citation type="submission" date="2019-06" db="EMBL/GenBank/DDBJ databases">
        <title>Genomics analysis of Aphanomyces spp. identifies a new class of oomycete effector associated with host adaptation.</title>
        <authorList>
            <person name="Gaulin E."/>
        </authorList>
    </citation>
    <scope>NUCLEOTIDE SEQUENCE</scope>
    <source>
        <strain evidence="3">CBS 578.67</strain>
    </source>
</reference>
<evidence type="ECO:0000313" key="4">
    <source>
        <dbReference type="EMBL" id="VFT88700.1"/>
    </source>
</evidence>
<dbReference type="Gene3D" id="3.30.710.10">
    <property type="entry name" value="Potassium Channel Kv1.1, Chain A"/>
    <property type="match status" value="1"/>
</dbReference>